<proteinExistence type="predicted"/>
<reference evidence="2" key="1">
    <citation type="submission" date="2022-11" db="EMBL/GenBank/DDBJ databases">
        <title>Centuries of genome instability and evolution in soft-shell clam transmissible cancer (bioRxiv).</title>
        <authorList>
            <person name="Hart S.F.M."/>
            <person name="Yonemitsu M.A."/>
            <person name="Giersch R.M."/>
            <person name="Beal B.F."/>
            <person name="Arriagada G."/>
            <person name="Davis B.W."/>
            <person name="Ostrander E.A."/>
            <person name="Goff S.P."/>
            <person name="Metzger M.J."/>
        </authorList>
    </citation>
    <scope>NUCLEOTIDE SEQUENCE</scope>
    <source>
        <strain evidence="2">MELC-2E11</strain>
        <tissue evidence="2">Siphon/mantle</tissue>
    </source>
</reference>
<sequence length="471" mass="51308">MVKFGPIHFKPAKYTEQTSCKMSTQSAQGKMRTNGMFLRSFDSKRYHELQTQKAKILEKQKELMKIKEKKEKKKKQGNGDNVGEVGDERAEADVENHVTVEDGAFGITMTLKEEVPESEMDMIVEKAGKETSNSKTSNANGIKSPSAKTSKSKESKGKGAGKSLKSVQPKVQSIYADLKAAKEEGKGNASSVVMNGMLNDNEAKSEVTSEQPVKEYAIIAKLNQKAIQRETELLDNESKTGVYAKVNPGEVTANGKELTESTETTRKTNTDAYAIVDLYETKSIVDEINGNVSNALDQTKDVHADKTTEEVVPKSTSTLSAKYLPGKPTVGNTGYREIVYNYRHGKMSLSAGYHGDMDTSTSSIEPDYMDIGQFGALLTNKLTTRDKLVITEEQLASLQTVTSSSSGFDDSSSISSGDISDTINEISTDEGNLQTGSNQDQNPYAAGKRAGPKDLFRNLTNANLHATPGKR</sequence>
<gene>
    <name evidence="2" type="ORF">MAR_019003</name>
</gene>
<feature type="region of interest" description="Disordered" evidence="1">
    <location>
        <begin position="399"/>
        <end position="471"/>
    </location>
</feature>
<evidence type="ECO:0000256" key="1">
    <source>
        <dbReference type="SAM" id="MobiDB-lite"/>
    </source>
</evidence>
<feature type="compositionally biased region" description="Polar residues" evidence="1">
    <location>
        <begin position="130"/>
        <end position="141"/>
    </location>
</feature>
<name>A0ABY7EGN5_MYAAR</name>
<protein>
    <submittedName>
        <fullName evidence="2">Uncharacterized protein</fullName>
    </submittedName>
</protein>
<feature type="region of interest" description="Disordered" evidence="1">
    <location>
        <begin position="67"/>
        <end position="94"/>
    </location>
</feature>
<accession>A0ABY7EGN5</accession>
<evidence type="ECO:0000313" key="2">
    <source>
        <dbReference type="EMBL" id="WAR09045.1"/>
    </source>
</evidence>
<organism evidence="2 3">
    <name type="scientific">Mya arenaria</name>
    <name type="common">Soft-shell clam</name>
    <dbReference type="NCBI Taxonomy" id="6604"/>
    <lineage>
        <taxon>Eukaryota</taxon>
        <taxon>Metazoa</taxon>
        <taxon>Spiralia</taxon>
        <taxon>Lophotrochozoa</taxon>
        <taxon>Mollusca</taxon>
        <taxon>Bivalvia</taxon>
        <taxon>Autobranchia</taxon>
        <taxon>Heteroconchia</taxon>
        <taxon>Euheterodonta</taxon>
        <taxon>Imparidentia</taxon>
        <taxon>Neoheterodontei</taxon>
        <taxon>Myida</taxon>
        <taxon>Myoidea</taxon>
        <taxon>Myidae</taxon>
        <taxon>Mya</taxon>
    </lineage>
</organism>
<dbReference type="Proteomes" id="UP001164746">
    <property type="component" value="Chromosome 6"/>
</dbReference>
<feature type="region of interest" description="Disordered" evidence="1">
    <location>
        <begin position="128"/>
        <end position="167"/>
    </location>
</feature>
<evidence type="ECO:0000313" key="3">
    <source>
        <dbReference type="Proteomes" id="UP001164746"/>
    </source>
</evidence>
<feature type="non-terminal residue" evidence="2">
    <location>
        <position position="471"/>
    </location>
</feature>
<feature type="compositionally biased region" description="Low complexity" evidence="1">
    <location>
        <begin position="403"/>
        <end position="421"/>
    </location>
</feature>
<keyword evidence="3" id="KW-1185">Reference proteome</keyword>
<dbReference type="EMBL" id="CP111017">
    <property type="protein sequence ID" value="WAR09045.1"/>
    <property type="molecule type" value="Genomic_DNA"/>
</dbReference>
<feature type="compositionally biased region" description="Polar residues" evidence="1">
    <location>
        <begin position="422"/>
        <end position="442"/>
    </location>
</feature>